<gene>
    <name evidence="3" type="ORF">BK769_23160</name>
</gene>
<protein>
    <recommendedName>
        <fullName evidence="2">HTH cro/C1-type domain-containing protein</fullName>
    </recommendedName>
</protein>
<dbReference type="PROSITE" id="PS50943">
    <property type="entry name" value="HTH_CROC1"/>
    <property type="match status" value="1"/>
</dbReference>
<dbReference type="CDD" id="cd00093">
    <property type="entry name" value="HTH_XRE"/>
    <property type="match status" value="1"/>
</dbReference>
<evidence type="ECO:0000256" key="1">
    <source>
        <dbReference type="ARBA" id="ARBA00023125"/>
    </source>
</evidence>
<organism evidence="3 4">
    <name type="scientific">Bacillus thuringiensis serovar kumamotoensis</name>
    <dbReference type="NCBI Taxonomy" id="132267"/>
    <lineage>
        <taxon>Bacteria</taxon>
        <taxon>Bacillati</taxon>
        <taxon>Bacillota</taxon>
        <taxon>Bacilli</taxon>
        <taxon>Bacillales</taxon>
        <taxon>Bacillaceae</taxon>
        <taxon>Bacillus</taxon>
        <taxon>Bacillus cereus group</taxon>
    </lineage>
</organism>
<dbReference type="PANTHER" id="PTHR46558">
    <property type="entry name" value="TRACRIPTIONAL REGULATORY PROTEIN-RELATED-RELATED"/>
    <property type="match status" value="1"/>
</dbReference>
<comment type="caution">
    <text evidence="3">The sequence shown here is derived from an EMBL/GenBank/DDBJ whole genome shotgun (WGS) entry which is preliminary data.</text>
</comment>
<dbReference type="GO" id="GO:0003677">
    <property type="term" value="F:DNA binding"/>
    <property type="evidence" value="ECO:0007669"/>
    <property type="project" value="UniProtKB-KW"/>
</dbReference>
<evidence type="ECO:0000313" key="4">
    <source>
        <dbReference type="Proteomes" id="UP000195087"/>
    </source>
</evidence>
<accession>A0A9X6JLJ2</accession>
<dbReference type="EMBL" id="NFEH01000115">
    <property type="protein sequence ID" value="OTZ69281.1"/>
    <property type="molecule type" value="Genomic_DNA"/>
</dbReference>
<dbReference type="PANTHER" id="PTHR46558:SF4">
    <property type="entry name" value="DNA-BIDING PHAGE PROTEIN"/>
    <property type="match status" value="1"/>
</dbReference>
<name>A0A9X6JLJ2_BACUK</name>
<sequence length="93" mass="10660">MNKNYALIIARKEKNLTQEKLALLMNRRKTTISNWENGYAYPKLEDAFKLASILEKEVNLIFFASEVQEIHTRDLSKAIGGENSDSCKCASEY</sequence>
<proteinExistence type="predicted"/>
<dbReference type="InterPro" id="IPR001387">
    <property type="entry name" value="Cro/C1-type_HTH"/>
</dbReference>
<keyword evidence="1" id="KW-0238">DNA-binding</keyword>
<reference evidence="3 4" key="1">
    <citation type="submission" date="2016-10" db="EMBL/GenBank/DDBJ databases">
        <title>Comparative genomics of Bacillus thuringiensis reveals a path to pathogens against multiple invertebrate hosts.</title>
        <authorList>
            <person name="Zheng J."/>
            <person name="Gao Q."/>
            <person name="Liu H."/>
            <person name="Peng D."/>
            <person name="Ruan L."/>
            <person name="Sun M."/>
        </authorList>
    </citation>
    <scope>NUCLEOTIDE SEQUENCE [LARGE SCALE GENOMIC DNA]</scope>
    <source>
        <strain evidence="3">BGSC 4W1</strain>
    </source>
</reference>
<dbReference type="Pfam" id="PF01381">
    <property type="entry name" value="HTH_3"/>
    <property type="match status" value="1"/>
</dbReference>
<dbReference type="Proteomes" id="UP000195087">
    <property type="component" value="Unassembled WGS sequence"/>
</dbReference>
<dbReference type="Gene3D" id="1.10.260.40">
    <property type="entry name" value="lambda repressor-like DNA-binding domains"/>
    <property type="match status" value="1"/>
</dbReference>
<dbReference type="RefSeq" id="WP_086392276.1">
    <property type="nucleotide sequence ID" value="NZ_NFEH01000115.1"/>
</dbReference>
<dbReference type="SMART" id="SM00530">
    <property type="entry name" value="HTH_XRE"/>
    <property type="match status" value="1"/>
</dbReference>
<evidence type="ECO:0000259" key="2">
    <source>
        <dbReference type="PROSITE" id="PS50943"/>
    </source>
</evidence>
<dbReference type="InterPro" id="IPR010982">
    <property type="entry name" value="Lambda_DNA-bd_dom_sf"/>
</dbReference>
<feature type="domain" description="HTH cro/C1-type" evidence="2">
    <location>
        <begin position="7"/>
        <end position="61"/>
    </location>
</feature>
<dbReference type="AlphaFoldDB" id="A0A9X6JLJ2"/>
<evidence type="ECO:0000313" key="3">
    <source>
        <dbReference type="EMBL" id="OTZ69281.1"/>
    </source>
</evidence>
<dbReference type="SUPFAM" id="SSF47413">
    <property type="entry name" value="lambda repressor-like DNA-binding domains"/>
    <property type="match status" value="1"/>
</dbReference>